<name>A0A8H7SV99_9FUNG</name>
<sequence length="151" mass="17345">MLQKHLSGLLIATGIQFSKAAFLVSQENIQSHRYTYVLADCQLHTKILRRQHQLTCQMLGLAQMEPRITKDTFPIQVYGQILEHEQHIYSGLSSLRTKSSLPTSLPSVEIARKLLQQRQAILWHENFDELCQITKDGETMVDEDVISKRKA</sequence>
<dbReference type="Proteomes" id="UP000613177">
    <property type="component" value="Unassembled WGS sequence"/>
</dbReference>
<gene>
    <name evidence="2" type="ORF">INT48_001792</name>
</gene>
<protein>
    <submittedName>
        <fullName evidence="2">Uncharacterized protein</fullName>
    </submittedName>
</protein>
<keyword evidence="1" id="KW-0732">Signal</keyword>
<organism evidence="2 3">
    <name type="scientific">Thamnidium elegans</name>
    <dbReference type="NCBI Taxonomy" id="101142"/>
    <lineage>
        <taxon>Eukaryota</taxon>
        <taxon>Fungi</taxon>
        <taxon>Fungi incertae sedis</taxon>
        <taxon>Mucoromycota</taxon>
        <taxon>Mucoromycotina</taxon>
        <taxon>Mucoromycetes</taxon>
        <taxon>Mucorales</taxon>
        <taxon>Mucorineae</taxon>
        <taxon>Mucoraceae</taxon>
        <taxon>Thamnidium</taxon>
    </lineage>
</organism>
<feature type="chain" id="PRO_5034347742" evidence="1">
    <location>
        <begin position="21"/>
        <end position="151"/>
    </location>
</feature>
<accession>A0A8H7SV99</accession>
<evidence type="ECO:0000313" key="3">
    <source>
        <dbReference type="Proteomes" id="UP000613177"/>
    </source>
</evidence>
<comment type="caution">
    <text evidence="2">The sequence shown here is derived from an EMBL/GenBank/DDBJ whole genome shotgun (WGS) entry which is preliminary data.</text>
</comment>
<reference evidence="2" key="1">
    <citation type="submission" date="2021-01" db="EMBL/GenBank/DDBJ databases">
        <title>Metabolic potential, ecology and presence of endohyphal bacteria is reflected in genomic diversity of Mucoromycotina.</title>
        <authorList>
            <person name="Muszewska A."/>
            <person name="Okrasinska A."/>
            <person name="Steczkiewicz K."/>
            <person name="Drgas O."/>
            <person name="Orlowska M."/>
            <person name="Perlinska-Lenart U."/>
            <person name="Aleksandrzak-Piekarczyk T."/>
            <person name="Szatraj K."/>
            <person name="Zielenkiewicz U."/>
            <person name="Pilsyk S."/>
            <person name="Malc E."/>
            <person name="Mieczkowski P."/>
            <person name="Kruszewska J.S."/>
            <person name="Biernat P."/>
            <person name="Pawlowska J."/>
        </authorList>
    </citation>
    <scope>NUCLEOTIDE SEQUENCE</scope>
    <source>
        <strain evidence="2">WA0000018081</strain>
    </source>
</reference>
<feature type="signal peptide" evidence="1">
    <location>
        <begin position="1"/>
        <end position="20"/>
    </location>
</feature>
<dbReference type="EMBL" id="JAEPRE010000010">
    <property type="protein sequence ID" value="KAG2237025.1"/>
    <property type="molecule type" value="Genomic_DNA"/>
</dbReference>
<keyword evidence="3" id="KW-1185">Reference proteome</keyword>
<proteinExistence type="predicted"/>
<dbReference type="AlphaFoldDB" id="A0A8H7SV99"/>
<evidence type="ECO:0000313" key="2">
    <source>
        <dbReference type="EMBL" id="KAG2237025.1"/>
    </source>
</evidence>
<evidence type="ECO:0000256" key="1">
    <source>
        <dbReference type="SAM" id="SignalP"/>
    </source>
</evidence>